<feature type="region of interest" description="Disordered" evidence="4">
    <location>
        <begin position="184"/>
        <end position="218"/>
    </location>
</feature>
<dbReference type="RefSeq" id="XP_071922357.1">
    <property type="nucleotide sequence ID" value="XM_072066256.1"/>
</dbReference>
<keyword evidence="6" id="KW-1185">Reference proteome</keyword>
<dbReference type="InterPro" id="IPR044861">
    <property type="entry name" value="IPNS-like_FE2OG_OXY"/>
</dbReference>
<organism evidence="6 7">
    <name type="scientific">Coffea arabica</name>
    <name type="common">Arabian coffee</name>
    <dbReference type="NCBI Taxonomy" id="13443"/>
    <lineage>
        <taxon>Eukaryota</taxon>
        <taxon>Viridiplantae</taxon>
        <taxon>Streptophyta</taxon>
        <taxon>Embryophyta</taxon>
        <taxon>Tracheophyta</taxon>
        <taxon>Spermatophyta</taxon>
        <taxon>Magnoliopsida</taxon>
        <taxon>eudicotyledons</taxon>
        <taxon>Gunneridae</taxon>
        <taxon>Pentapetalae</taxon>
        <taxon>asterids</taxon>
        <taxon>lamiids</taxon>
        <taxon>Gentianales</taxon>
        <taxon>Rubiaceae</taxon>
        <taxon>Ixoroideae</taxon>
        <taxon>Gardenieae complex</taxon>
        <taxon>Bertiereae - Coffeeae clade</taxon>
        <taxon>Coffeeae</taxon>
        <taxon>Coffea</taxon>
    </lineage>
</organism>
<evidence type="ECO:0000256" key="1">
    <source>
        <dbReference type="ARBA" id="ARBA00022723"/>
    </source>
</evidence>
<dbReference type="InterPro" id="IPR027443">
    <property type="entry name" value="IPNS-like_sf"/>
</dbReference>
<dbReference type="SUPFAM" id="SSF51197">
    <property type="entry name" value="Clavaminate synthase-like"/>
    <property type="match status" value="1"/>
</dbReference>
<evidence type="ECO:0000256" key="3">
    <source>
        <dbReference type="RuleBase" id="RU003682"/>
    </source>
</evidence>
<dbReference type="PRINTS" id="PR00682">
    <property type="entry name" value="IPNSYNTHASE"/>
</dbReference>
<dbReference type="PROSITE" id="PS51471">
    <property type="entry name" value="FE2OG_OXY"/>
    <property type="match status" value="1"/>
</dbReference>
<protein>
    <submittedName>
        <fullName evidence="7">Gibberellin 2-beta-dioxygenase 2-like</fullName>
    </submittedName>
</protein>
<keyword evidence="2 3" id="KW-0408">Iron</keyword>
<evidence type="ECO:0000313" key="6">
    <source>
        <dbReference type="Proteomes" id="UP001652660"/>
    </source>
</evidence>
<comment type="similarity">
    <text evidence="3">Belongs to the iron/ascorbate-dependent oxidoreductase family.</text>
</comment>
<reference evidence="7" key="2">
    <citation type="submission" date="2025-08" db="UniProtKB">
        <authorList>
            <consortium name="RefSeq"/>
        </authorList>
    </citation>
    <scope>IDENTIFICATION</scope>
    <source>
        <tissue evidence="7">Leaves</tissue>
    </source>
</reference>
<name>A0ABM4VS51_COFAR</name>
<dbReference type="InterPro" id="IPR050231">
    <property type="entry name" value="Iron_ascorbate_oxido_reductase"/>
</dbReference>
<evidence type="ECO:0000256" key="2">
    <source>
        <dbReference type="ARBA" id="ARBA00023004"/>
    </source>
</evidence>
<dbReference type="GeneID" id="140014800"/>
<feature type="domain" description="Fe2OG dioxygenase" evidence="5">
    <location>
        <begin position="174"/>
        <end position="307"/>
    </location>
</feature>
<keyword evidence="1 3" id="KW-0479">Metal-binding</keyword>
<accession>A0ABM4VS51</accession>
<evidence type="ECO:0000259" key="5">
    <source>
        <dbReference type="PROSITE" id="PS51471"/>
    </source>
</evidence>
<evidence type="ECO:0000313" key="7">
    <source>
        <dbReference type="RefSeq" id="XP_071922357.1"/>
    </source>
</evidence>
<dbReference type="Proteomes" id="UP001652660">
    <property type="component" value="Chromosome 1e"/>
</dbReference>
<gene>
    <name evidence="7" type="primary">LOC140014800</name>
</gene>
<dbReference type="Pfam" id="PF03171">
    <property type="entry name" value="2OG-FeII_Oxy"/>
    <property type="match status" value="1"/>
</dbReference>
<dbReference type="InterPro" id="IPR026992">
    <property type="entry name" value="DIOX_N"/>
</dbReference>
<reference evidence="6" key="1">
    <citation type="journal article" date="2025" name="Foods">
        <title>Unveiling the Microbial Signatures of Arabica Coffee Cherries: Insights into Ripeness Specific Diversity, Functional Traits, and Implications for Quality and Safety.</title>
        <authorList>
            <consortium name="RefSeq"/>
            <person name="Tenea G.N."/>
            <person name="Cifuentes V."/>
            <person name="Reyes P."/>
            <person name="Cevallos-Vallejos M."/>
        </authorList>
    </citation>
    <scope>NUCLEOTIDE SEQUENCE [LARGE SCALE GENOMIC DNA]</scope>
</reference>
<feature type="compositionally biased region" description="Low complexity" evidence="4">
    <location>
        <begin position="185"/>
        <end position="205"/>
    </location>
</feature>
<sequence length="356" mass="39565">MTVASQYSCRVMRRKKTRALGIPRIDLSLLPLDRSKLSKLIVEACEEFGFFTVANHGIPNHIIARMEREGVEFFAKPASEKQRAGPPTPFGYGCKNIGFNGDKGELEYILMEANPASVRQRSNTIADHPKHFSCSVNEYIGAVRKLACEILELAAEGLWVPDKSVFSKLIQDVNSDSCFRINHYPPSTTTTTTTTSTSPFSNPKSPNSPPPRVGFGEHSDPQILTILRSNDVPGLQICCTPANDDDDDDDDEDEGLWISVPPDPSQFCVFVGDAFQALTNGRFRSVRHRVLANSAKPRMSTIFFGAPPLNACISPLPHLVSHHSPNLYRPFTWGEFKKAVYSTRLADHRLDLFKCP</sequence>
<dbReference type="PANTHER" id="PTHR47990">
    <property type="entry name" value="2-OXOGLUTARATE (2OG) AND FE(II)-DEPENDENT OXYGENASE SUPERFAMILY PROTEIN-RELATED"/>
    <property type="match status" value="1"/>
</dbReference>
<dbReference type="Pfam" id="PF14226">
    <property type="entry name" value="DIOX_N"/>
    <property type="match status" value="1"/>
</dbReference>
<keyword evidence="3" id="KW-0560">Oxidoreductase</keyword>
<dbReference type="Gene3D" id="2.60.120.330">
    <property type="entry name" value="B-lactam Antibiotic, Isopenicillin N Synthase, Chain"/>
    <property type="match status" value="1"/>
</dbReference>
<evidence type="ECO:0000256" key="4">
    <source>
        <dbReference type="SAM" id="MobiDB-lite"/>
    </source>
</evidence>
<proteinExistence type="inferred from homology"/>
<dbReference type="InterPro" id="IPR005123">
    <property type="entry name" value="Oxoglu/Fe-dep_dioxygenase_dom"/>
</dbReference>